<dbReference type="InterPro" id="IPR009081">
    <property type="entry name" value="PP-bd_ACP"/>
</dbReference>
<evidence type="ECO:0000259" key="9">
    <source>
        <dbReference type="PROSITE" id="PS52004"/>
    </source>
</evidence>
<feature type="region of interest" description="N-terminal hotdog fold" evidence="7">
    <location>
        <begin position="898"/>
        <end position="1017"/>
    </location>
</feature>
<feature type="active site" description="Proton donor; for dehydratase activity" evidence="7">
    <location>
        <position position="1090"/>
    </location>
</feature>
<dbReference type="InterPro" id="IPR020807">
    <property type="entry name" value="PKS_DH"/>
</dbReference>
<evidence type="ECO:0000256" key="2">
    <source>
        <dbReference type="ARBA" id="ARBA00022553"/>
    </source>
</evidence>
<dbReference type="PROSITE" id="PS01162">
    <property type="entry name" value="QOR_ZETA_CRYSTAL"/>
    <property type="match status" value="1"/>
</dbReference>
<dbReference type="OrthoDB" id="9778690at2"/>
<feature type="domain" description="PKS/mFAS DH" evidence="10">
    <location>
        <begin position="898"/>
        <end position="1175"/>
    </location>
</feature>
<dbReference type="Gene3D" id="3.40.47.10">
    <property type="match status" value="1"/>
</dbReference>
<evidence type="ECO:0000256" key="1">
    <source>
        <dbReference type="ARBA" id="ARBA00022450"/>
    </source>
</evidence>
<evidence type="ECO:0000259" key="8">
    <source>
        <dbReference type="PROSITE" id="PS50075"/>
    </source>
</evidence>
<keyword evidence="6" id="KW-0012">Acyltransferase</keyword>
<dbReference type="PANTHER" id="PTHR43775">
    <property type="entry name" value="FATTY ACID SYNTHASE"/>
    <property type="match status" value="1"/>
</dbReference>
<dbReference type="SUPFAM" id="SSF47336">
    <property type="entry name" value="ACP-like"/>
    <property type="match status" value="1"/>
</dbReference>
<dbReference type="InterPro" id="IPR013968">
    <property type="entry name" value="PKS_KR"/>
</dbReference>
<dbReference type="InterPro" id="IPR042104">
    <property type="entry name" value="PKS_dehydratase_sf"/>
</dbReference>
<feature type="region of interest" description="C-terminal hotdog fold" evidence="7">
    <location>
        <begin position="1031"/>
        <end position="1175"/>
    </location>
</feature>
<dbReference type="Gene3D" id="3.90.180.10">
    <property type="entry name" value="Medium-chain alcohol dehydrogenases, catalytic domain"/>
    <property type="match status" value="1"/>
</dbReference>
<dbReference type="InterPro" id="IPR006162">
    <property type="entry name" value="Ppantetheine_attach_site"/>
</dbReference>
<dbReference type="Pfam" id="PF02801">
    <property type="entry name" value="Ketoacyl-synt_C"/>
    <property type="match status" value="1"/>
</dbReference>
<evidence type="ECO:0000256" key="4">
    <source>
        <dbReference type="ARBA" id="ARBA00022857"/>
    </source>
</evidence>
<dbReference type="InterPro" id="IPR011032">
    <property type="entry name" value="GroES-like_sf"/>
</dbReference>
<dbReference type="Pfam" id="PF08659">
    <property type="entry name" value="KR"/>
    <property type="match status" value="1"/>
</dbReference>
<dbReference type="CDD" id="cd05195">
    <property type="entry name" value="enoyl_red"/>
    <property type="match status" value="1"/>
</dbReference>
<evidence type="ECO:0000256" key="3">
    <source>
        <dbReference type="ARBA" id="ARBA00022679"/>
    </source>
</evidence>
<dbReference type="SMART" id="SM00825">
    <property type="entry name" value="PKS_KS"/>
    <property type="match status" value="1"/>
</dbReference>
<dbReference type="Proteomes" id="UP000035955">
    <property type="component" value="Unassembled WGS sequence"/>
</dbReference>
<dbReference type="Pfam" id="PF00109">
    <property type="entry name" value="ketoacyl-synt"/>
    <property type="match status" value="1"/>
</dbReference>
<evidence type="ECO:0000256" key="5">
    <source>
        <dbReference type="ARBA" id="ARBA00023268"/>
    </source>
</evidence>
<dbReference type="InterPro" id="IPR029063">
    <property type="entry name" value="SAM-dependent_MTases_sf"/>
</dbReference>
<dbReference type="GO" id="GO:0031177">
    <property type="term" value="F:phosphopantetheine binding"/>
    <property type="evidence" value="ECO:0007669"/>
    <property type="project" value="InterPro"/>
</dbReference>
<dbReference type="InterPro" id="IPR049552">
    <property type="entry name" value="PKS_DH_N"/>
</dbReference>
<dbReference type="PROSITE" id="PS50075">
    <property type="entry name" value="CARRIER"/>
    <property type="match status" value="1"/>
</dbReference>
<dbReference type="Gene3D" id="3.40.366.10">
    <property type="entry name" value="Malonyl-Coenzyme A Acyl Carrier Protein, domain 2"/>
    <property type="match status" value="1"/>
</dbReference>
<dbReference type="InterPro" id="IPR020843">
    <property type="entry name" value="ER"/>
</dbReference>
<dbReference type="GO" id="GO:0004312">
    <property type="term" value="F:fatty acid synthase activity"/>
    <property type="evidence" value="ECO:0007669"/>
    <property type="project" value="TreeGrafter"/>
</dbReference>
<dbReference type="PROSITE" id="PS00606">
    <property type="entry name" value="KS3_1"/>
    <property type="match status" value="1"/>
</dbReference>
<dbReference type="Gene3D" id="3.40.50.150">
    <property type="entry name" value="Vaccinia Virus protein VP39"/>
    <property type="match status" value="1"/>
</dbReference>
<dbReference type="InterPro" id="IPR020806">
    <property type="entry name" value="PKS_PP-bd"/>
</dbReference>
<keyword evidence="1" id="KW-0596">Phosphopantetheine</keyword>
<keyword evidence="5" id="KW-0511">Multifunctional enzyme</keyword>
<evidence type="ECO:0000313" key="11">
    <source>
        <dbReference type="EMBL" id="KMO29318.1"/>
    </source>
</evidence>
<feature type="domain" description="Ketosynthase family 3 (KS3)" evidence="9">
    <location>
        <begin position="4"/>
        <end position="426"/>
    </location>
</feature>
<dbReference type="SUPFAM" id="SSF50129">
    <property type="entry name" value="GroES-like"/>
    <property type="match status" value="1"/>
</dbReference>
<dbReference type="GO" id="GO:0004315">
    <property type="term" value="F:3-oxoacyl-[acyl-carrier-protein] synthase activity"/>
    <property type="evidence" value="ECO:0007669"/>
    <property type="project" value="InterPro"/>
</dbReference>
<evidence type="ECO:0000256" key="6">
    <source>
        <dbReference type="ARBA" id="ARBA00023315"/>
    </source>
</evidence>
<feature type="domain" description="Carrier" evidence="8">
    <location>
        <begin position="2360"/>
        <end position="2437"/>
    </location>
</feature>
<sequence>MIQRPDIAIIGRACRLPGASSVDSLWQMLVEGRCAVSRIPEDRWSLERMGHPRAQERGKSYTWAAGVIDDPWSFDPSVFGISPREAEQMDPQQRLLLELTWEALESAGLRPSAVAGSPIGVFVGASSLDYGNLRVLDSASGDAYAATGNTLSILSNRISYIFDLKGPSFTLDTACSSSLVALDAAVAAIASGRIDTAVVAGVNLLVSPFNFVSFSNASMLSRTGLCQAFSAKADGYVRAEGGVVLVLQSARAAARNGSTVRGVIAASKVNSDGRTTGISLPSGYAQGALLDEIYHEAGVSLDSITFVEAHGTGTPVGDPIEAGAIGGKLGRGRSAPLPIGSIKTNIGHTEPVSGLAGLLKASLALEHDLLPPSLHSAELNPAIPFDELNLAVNRELRPLPRTGKERFAGVNSFGFGGTNAHVILTDPAPTAAAAPAAQTPEPEVLLVSAQTKAALADLAQDYAARLDGADAAEVARVAAAAAHRRERLPVRVAIPLRDPALKGPEDVAEALRAIAEGEESPAAVVATAVERAGGVAFVYSGNGSQWAGMGRDAYALNPVFRARFDEADALFRPLAGWSLKEALHADDLEQRLALTSVSQPLIFAIEAASTAALRAVGLRPTAIVGHSVGEIGAAEAAGILTLEQAVKVIFYRSKHQEATRGLGTMAVLLAPVEEAQAFLVDYPELDIAAYNSPKAVTVAGPVAVIDAAMKALARKRRRGRKLDLDYAFHGRLMDPIEAALRRDLAGLSPASGTVPLASTVTGGLLDGRAFDAGYWWRNIREPVRFSAAIQAAAQAGARVFVEVGPRPTLLPHIGDCLEPLGLDGATVGVLPKKALDADPFRRALAAALAAGAAVDEDVAFGRDPAGVVALPHYPWQRKVFRLPETTEAANPASARPYHPLIGGRQGPDGLEWIAHLDVATLPDLDDHRIDGQAILPGAAFAEMALAVGREIVRSESVTLADLEIQQPMVFAEDAVREVLSRFAPGANLVQILSRPRLSQAPWQLHAVAKLVEGETPLPPRLSGREMAALPSETTVEGEALYARARASGLGFGPTFRQVARSARIDDATIVSDLVPAEANARYGLVPARLDSCFHGLILLFADLLGEAATRAYVPIRFGEVRLLRPGAAIARAVIRTRRCNERSILADFTLVDEAGEVVATLREGRFQALRMKAGNDLDAFAIRQFTELATEPTAIALEPQPAIAALVRRQAGAVTATGEAALGGGHMLLEGWATSLADQLARGLAAGGVVDVAASRRLPTALRPWLVNQLLALEVSGLAEGAGDGRWRLRADVTLPAPDEIMRWIAADHPELSAELLLCADLGAVVSRILAGTLAEAPSLPQAALDAFSLRGATVRASADAVMRLLSDSAASLPRDRALRLLQVGFGPLSAQVATFAGLNEARLTVFEADRRLAERARLALPAGVTVVEDPAALGLAAFDAVLASDVLHRASRDLLSPLASSLAAGGLFAAVEPGASLFRDMVFGLNAGWFETVGEVPVGRLDDVAAWQRSLSAVGLVKVAADRAVTRNGNDLLLLAEAPPRPKAAAGQTFAFVIGSEDEFAAETASSLATLLVASGVHVSIILDSEASLRELERETPDTVVYLAGAFNRGGEPAERLRERCLGLKRCVEHLGSRQTRLWVVCPGATRDRGGLACGVEAGMWAFTRTLANEVASLDVRRIDLSTAISSKRSAERLRDLILSGTPETEIVVDDDATRVVRFSQGARLARRSGPAAPAARLERSTTGGLNEMHWGPAERAAPGVGEIEIAVEATGLNFRDVLWALSMLPEEILEDGFAGPRLGLECAGRVAAVGAGVTAFKPGDRVVAFAQSGFSTHIVVPEMVVAAAPQGLSSEAAATTPVAFLTAYYGLVTLARLKAGEWVLVHGGAGGVGLAALQIARMRGARVIATAGSNEKRALVKALGAEHVLDSRSLAFVDDIRRITGDGVDVVLNSLFGEAMERSLNALKPFGRFVELGKRDYVANTHIGLRPFRRNLSYFGVDLDQLLQFQPEEGKRLFREVMALFTDGSLKALPYQPFAAEEVSDAFRLMQQSGHVGKIVIAPPRAGTVPAETGKPFVVAPDRVHLVTGGLGGFGIEAARWLADRGARHIALVGRKAPSGEAALSAIADLKARGVAVQVESCDIADQTSVRRLLARVEAGGRKLAGIIHGAMVLQDGLIANLDPAALDAVIAPKVTGAGHLDALTRDRSLDYFVLFSSATTFIGNPGQGSYVAANGFMEGLARQRRRLGLPALAVAWGAIGDVGVLARNKAVMETLAGRVGVTPVDARKSLDLMAEALGSQGSAPDDAVIAIAAMHWGKARERLATLRSPSYASLGSEQQAESGGQAAISIPALLRAHDLDEVRKTVADAIVEDIARILRLPKDDISRVRQLSEIGLDSLMGVELGASLQERFGLEAPPAGVSSGQTVTELADTLIQSVSAPVDESAAAVLSLSQRHGGAEAVDAEALQSLQVLVEQNSQDIKVITS</sequence>
<keyword evidence="4" id="KW-0521">NADP</keyword>
<evidence type="ECO:0000259" key="10">
    <source>
        <dbReference type="PROSITE" id="PS52019"/>
    </source>
</evidence>
<dbReference type="SMART" id="SM00829">
    <property type="entry name" value="PKS_ER"/>
    <property type="match status" value="1"/>
</dbReference>
<dbReference type="PATRIC" id="fig|298794.3.peg.4153"/>
<dbReference type="InterPro" id="IPR036736">
    <property type="entry name" value="ACP-like_sf"/>
</dbReference>
<name>A0A0J6S7B5_9HYPH</name>
<dbReference type="InterPro" id="IPR013154">
    <property type="entry name" value="ADH-like_N"/>
</dbReference>
<dbReference type="SMART" id="SM00823">
    <property type="entry name" value="PKS_PP"/>
    <property type="match status" value="1"/>
</dbReference>
<dbReference type="SUPFAM" id="SSF51735">
    <property type="entry name" value="NAD(P)-binding Rossmann-fold domains"/>
    <property type="match status" value="3"/>
</dbReference>
<dbReference type="InterPro" id="IPR020841">
    <property type="entry name" value="PKS_Beta-ketoAc_synthase_dom"/>
</dbReference>
<dbReference type="InterPro" id="IPR013149">
    <property type="entry name" value="ADH-like_C"/>
</dbReference>
<dbReference type="InterPro" id="IPR057326">
    <property type="entry name" value="KR_dom"/>
</dbReference>
<dbReference type="InterPro" id="IPR001227">
    <property type="entry name" value="Ac_transferase_dom_sf"/>
</dbReference>
<dbReference type="PANTHER" id="PTHR43775:SF37">
    <property type="entry name" value="SI:DKEY-61P9.11"/>
    <property type="match status" value="1"/>
</dbReference>
<comment type="caution">
    <text evidence="11">The sequence shown here is derived from an EMBL/GenBank/DDBJ whole genome shotgun (WGS) entry which is preliminary data.</text>
</comment>
<dbReference type="InterPro" id="IPR014031">
    <property type="entry name" value="Ketoacyl_synth_C"/>
</dbReference>
<dbReference type="SMART" id="SM00827">
    <property type="entry name" value="PKS_AT"/>
    <property type="match status" value="1"/>
</dbReference>
<evidence type="ECO:0000313" key="12">
    <source>
        <dbReference type="Proteomes" id="UP000035955"/>
    </source>
</evidence>
<dbReference type="InterPro" id="IPR050091">
    <property type="entry name" value="PKS_NRPS_Biosynth_Enz"/>
</dbReference>
<dbReference type="Pfam" id="PF16197">
    <property type="entry name" value="KAsynt_C_assoc"/>
    <property type="match status" value="1"/>
</dbReference>
<dbReference type="SUPFAM" id="SSF53901">
    <property type="entry name" value="Thiolase-like"/>
    <property type="match status" value="1"/>
</dbReference>
<dbReference type="SUPFAM" id="SSF53335">
    <property type="entry name" value="S-adenosyl-L-methionine-dependent methyltransferases"/>
    <property type="match status" value="1"/>
</dbReference>
<dbReference type="GO" id="GO:0016491">
    <property type="term" value="F:oxidoreductase activity"/>
    <property type="evidence" value="ECO:0007669"/>
    <property type="project" value="InterPro"/>
</dbReference>
<dbReference type="CDD" id="cd00833">
    <property type="entry name" value="PKS"/>
    <property type="match status" value="1"/>
</dbReference>
<dbReference type="Gene3D" id="3.10.129.110">
    <property type="entry name" value="Polyketide synthase dehydratase"/>
    <property type="match status" value="1"/>
</dbReference>
<dbReference type="InterPro" id="IPR049900">
    <property type="entry name" value="PKS_mFAS_DH"/>
</dbReference>
<dbReference type="RefSeq" id="WP_048447910.1">
    <property type="nucleotide sequence ID" value="NZ_LABY01000260.1"/>
</dbReference>
<accession>A0A0J6S7B5</accession>
<gene>
    <name evidence="11" type="ORF">VQ02_30035</name>
</gene>
<dbReference type="InterPro" id="IPR018201">
    <property type="entry name" value="Ketoacyl_synth_AS"/>
</dbReference>
<dbReference type="Pfam" id="PF08240">
    <property type="entry name" value="ADH_N"/>
    <property type="match status" value="1"/>
</dbReference>
<dbReference type="SMART" id="SM01294">
    <property type="entry name" value="PKS_PP_betabranch"/>
    <property type="match status" value="1"/>
</dbReference>
<keyword evidence="2" id="KW-0597">Phosphoprotein</keyword>
<dbReference type="Pfam" id="PF00107">
    <property type="entry name" value="ADH_zinc_N"/>
    <property type="match status" value="1"/>
</dbReference>
<organism evidence="11 12">
    <name type="scientific">Methylobacterium variabile</name>
    <dbReference type="NCBI Taxonomy" id="298794"/>
    <lineage>
        <taxon>Bacteria</taxon>
        <taxon>Pseudomonadati</taxon>
        <taxon>Pseudomonadota</taxon>
        <taxon>Alphaproteobacteria</taxon>
        <taxon>Hyphomicrobiales</taxon>
        <taxon>Methylobacteriaceae</taxon>
        <taxon>Methylobacterium</taxon>
    </lineage>
</organism>
<dbReference type="FunFam" id="3.40.50.720:FF:000209">
    <property type="entry name" value="Polyketide synthase Pks12"/>
    <property type="match status" value="1"/>
</dbReference>
<reference evidence="11 12" key="1">
    <citation type="submission" date="2015-03" db="EMBL/GenBank/DDBJ databases">
        <title>Genome sequencing of Methylobacterium variabile DSM 16961.</title>
        <authorList>
            <person name="Chaudhry V."/>
            <person name="Patil P.B."/>
        </authorList>
    </citation>
    <scope>NUCLEOTIDE SEQUENCE [LARGE SCALE GENOMIC DNA]</scope>
    <source>
        <strain evidence="11 12">DSM 16961</strain>
    </source>
</reference>
<feature type="active site" description="Proton acceptor; for dehydratase activity" evidence="7">
    <location>
        <position position="927"/>
    </location>
</feature>
<dbReference type="Pfam" id="PF00550">
    <property type="entry name" value="PP-binding"/>
    <property type="match status" value="1"/>
</dbReference>
<dbReference type="SMART" id="SM00826">
    <property type="entry name" value="PKS_DH"/>
    <property type="match status" value="1"/>
</dbReference>
<dbReference type="InterPro" id="IPR016035">
    <property type="entry name" value="Acyl_Trfase/lysoPLipase"/>
</dbReference>
<dbReference type="Pfam" id="PF14765">
    <property type="entry name" value="PS-DH"/>
    <property type="match status" value="1"/>
</dbReference>
<dbReference type="InterPro" id="IPR014030">
    <property type="entry name" value="Ketoacyl_synth_N"/>
</dbReference>
<dbReference type="SUPFAM" id="SSF55048">
    <property type="entry name" value="Probable ACP-binding domain of malonyl-CoA ACP transacylase"/>
    <property type="match status" value="1"/>
</dbReference>
<dbReference type="InterPro" id="IPR036291">
    <property type="entry name" value="NAD(P)-bd_dom_sf"/>
</dbReference>
<dbReference type="Pfam" id="PF00698">
    <property type="entry name" value="Acyl_transf_1"/>
    <property type="match status" value="1"/>
</dbReference>
<dbReference type="SMART" id="SM00822">
    <property type="entry name" value="PKS_KR"/>
    <property type="match status" value="1"/>
</dbReference>
<dbReference type="EMBL" id="LABY01000260">
    <property type="protein sequence ID" value="KMO29318.1"/>
    <property type="molecule type" value="Genomic_DNA"/>
</dbReference>
<dbReference type="PROSITE" id="PS52004">
    <property type="entry name" value="KS3_2"/>
    <property type="match status" value="1"/>
</dbReference>
<proteinExistence type="predicted"/>
<keyword evidence="12" id="KW-1185">Reference proteome</keyword>
<dbReference type="GO" id="GO:0008270">
    <property type="term" value="F:zinc ion binding"/>
    <property type="evidence" value="ECO:0007669"/>
    <property type="project" value="InterPro"/>
</dbReference>
<dbReference type="SUPFAM" id="SSF52151">
    <property type="entry name" value="FabD/lysophospholipase-like"/>
    <property type="match status" value="1"/>
</dbReference>
<keyword evidence="3" id="KW-0808">Transferase</keyword>
<dbReference type="InterPro" id="IPR016039">
    <property type="entry name" value="Thiolase-like"/>
</dbReference>
<dbReference type="InterPro" id="IPR002364">
    <property type="entry name" value="Quin_OxRdtase/zeta-crystal_CS"/>
</dbReference>
<dbReference type="Gene3D" id="3.30.70.3290">
    <property type="match status" value="1"/>
</dbReference>
<dbReference type="InterPro" id="IPR016036">
    <property type="entry name" value="Malonyl_transacylase_ACP-bd"/>
</dbReference>
<dbReference type="Pfam" id="PF21089">
    <property type="entry name" value="PKS_DH_N"/>
    <property type="match status" value="1"/>
</dbReference>
<dbReference type="PROSITE" id="PS52019">
    <property type="entry name" value="PKS_MFAS_DH"/>
    <property type="match status" value="1"/>
</dbReference>
<dbReference type="PROSITE" id="PS00012">
    <property type="entry name" value="PHOSPHOPANTETHEINE"/>
    <property type="match status" value="1"/>
</dbReference>
<dbReference type="InterPro" id="IPR014043">
    <property type="entry name" value="Acyl_transferase_dom"/>
</dbReference>
<dbReference type="Gene3D" id="3.40.50.720">
    <property type="entry name" value="NAD(P)-binding Rossmann-like Domain"/>
    <property type="match status" value="3"/>
</dbReference>
<dbReference type="Gene3D" id="1.10.1200.10">
    <property type="entry name" value="ACP-like"/>
    <property type="match status" value="1"/>
</dbReference>
<dbReference type="InterPro" id="IPR049551">
    <property type="entry name" value="PKS_DH_C"/>
</dbReference>
<dbReference type="GO" id="GO:0006633">
    <property type="term" value="P:fatty acid biosynthetic process"/>
    <property type="evidence" value="ECO:0007669"/>
    <property type="project" value="InterPro"/>
</dbReference>
<protein>
    <submittedName>
        <fullName evidence="11">Beta-ketoacyl synthase</fullName>
    </submittedName>
</protein>
<evidence type="ECO:0000256" key="7">
    <source>
        <dbReference type="PROSITE-ProRule" id="PRU01363"/>
    </source>
</evidence>
<dbReference type="InterPro" id="IPR032821">
    <property type="entry name" value="PKS_assoc"/>
</dbReference>